<dbReference type="RefSeq" id="WP_124708292.1">
    <property type="nucleotide sequence ID" value="NZ_CP033972.1"/>
</dbReference>
<feature type="chain" id="PRO_5039279873" description="Lipoprotein" evidence="2">
    <location>
        <begin position="21"/>
        <end position="130"/>
    </location>
</feature>
<accession>A0A3G8JKV8</accession>
<dbReference type="PROSITE" id="PS51257">
    <property type="entry name" value="PROKAR_LIPOPROTEIN"/>
    <property type="match status" value="1"/>
</dbReference>
<name>A0A3G8JKV8_9ACTN</name>
<dbReference type="EMBL" id="CP033972">
    <property type="protein sequence ID" value="AZG45653.1"/>
    <property type="molecule type" value="Genomic_DNA"/>
</dbReference>
<protein>
    <recommendedName>
        <fullName evidence="5">Lipoprotein</fullName>
    </recommendedName>
</protein>
<feature type="region of interest" description="Disordered" evidence="1">
    <location>
        <begin position="30"/>
        <end position="58"/>
    </location>
</feature>
<evidence type="ECO:0008006" key="5">
    <source>
        <dbReference type="Google" id="ProtNLM"/>
    </source>
</evidence>
<keyword evidence="2" id="KW-0732">Signal</keyword>
<dbReference type="AlphaFoldDB" id="A0A3G8JKV8"/>
<feature type="signal peptide" evidence="2">
    <location>
        <begin position="1"/>
        <end position="20"/>
    </location>
</feature>
<reference evidence="3 4" key="1">
    <citation type="submission" date="2018-11" db="EMBL/GenBank/DDBJ databases">
        <title>Gordonia insulae sp. nov., isolated from an island soil.</title>
        <authorList>
            <person name="Kim Y.S."/>
            <person name="Kim S.B."/>
        </authorList>
    </citation>
    <scope>NUCLEOTIDE SEQUENCE [LARGE SCALE GENOMIC DNA]</scope>
    <source>
        <strain evidence="3 4">MMS17-SY073</strain>
    </source>
</reference>
<proteinExistence type="predicted"/>
<organism evidence="3 4">
    <name type="scientific">Gordonia insulae</name>
    <dbReference type="NCBI Taxonomy" id="2420509"/>
    <lineage>
        <taxon>Bacteria</taxon>
        <taxon>Bacillati</taxon>
        <taxon>Actinomycetota</taxon>
        <taxon>Actinomycetes</taxon>
        <taxon>Mycobacteriales</taxon>
        <taxon>Gordoniaceae</taxon>
        <taxon>Gordonia</taxon>
    </lineage>
</organism>
<dbReference type="OrthoDB" id="166978at2"/>
<sequence>MRKTLIGLLLSALIGAVALTGCQIQPKDSPAGQLGTTTAKVPATQEESSDGSLPASGVLKVGTDIDPGTYGYTIDPDELSGMGYWSTCSDPNCSIGGSLIENGVATGPGYLEIGSGVAYVEVRALVLVKS</sequence>
<evidence type="ECO:0000256" key="2">
    <source>
        <dbReference type="SAM" id="SignalP"/>
    </source>
</evidence>
<evidence type="ECO:0000313" key="3">
    <source>
        <dbReference type="EMBL" id="AZG45653.1"/>
    </source>
</evidence>
<dbReference type="KEGG" id="gom:D7316_02253"/>
<gene>
    <name evidence="3" type="ORF">D7316_02253</name>
</gene>
<evidence type="ECO:0000256" key="1">
    <source>
        <dbReference type="SAM" id="MobiDB-lite"/>
    </source>
</evidence>
<keyword evidence="4" id="KW-1185">Reference proteome</keyword>
<dbReference type="Proteomes" id="UP000271469">
    <property type="component" value="Chromosome"/>
</dbReference>
<evidence type="ECO:0000313" key="4">
    <source>
        <dbReference type="Proteomes" id="UP000271469"/>
    </source>
</evidence>